<dbReference type="EMBL" id="JAUOTP010000001">
    <property type="protein sequence ID" value="MDO6413404.1"/>
    <property type="molecule type" value="Genomic_DNA"/>
</dbReference>
<accession>A0ABT8Y505</accession>
<organism evidence="1 2">
    <name type="scientific">Sphingomonas natans</name>
    <dbReference type="NCBI Taxonomy" id="3063330"/>
    <lineage>
        <taxon>Bacteria</taxon>
        <taxon>Pseudomonadati</taxon>
        <taxon>Pseudomonadota</taxon>
        <taxon>Alphaproteobacteria</taxon>
        <taxon>Sphingomonadales</taxon>
        <taxon>Sphingomonadaceae</taxon>
        <taxon>Sphingomonas</taxon>
    </lineage>
</organism>
<sequence length="227" mass="24583">MVMVAALPVAAGAQMTAETTAPSDEIVVTGVKGRWSLEGKRLRAAQAAFVAGQPRYAPGSRLVFQINLKTDRSPDGLVLTLRKGDEIVAVPLDGDRRFTLPLLDSDDWLLSANRTPAEVGVRMWVFSSNSTEFDRRLGDMRLHCRVAWALKRDRASIFQRAAFSTLGGCESASIMFITTATRPLASAEVVSAAGAVRPLEVKDGLQYGMPIGDKSLTDEARVHLVAR</sequence>
<evidence type="ECO:0000313" key="1">
    <source>
        <dbReference type="EMBL" id="MDO6413404.1"/>
    </source>
</evidence>
<keyword evidence="2" id="KW-1185">Reference proteome</keyword>
<gene>
    <name evidence="1" type="ORF">Q4F19_03325</name>
</gene>
<reference evidence="1" key="1">
    <citation type="submission" date="2023-07" db="EMBL/GenBank/DDBJ databases">
        <authorList>
            <person name="Kim M."/>
        </authorList>
    </citation>
    <scope>NUCLEOTIDE SEQUENCE</scope>
    <source>
        <strain evidence="1">BIUV-7</strain>
    </source>
</reference>
<comment type="caution">
    <text evidence="1">The sequence shown here is derived from an EMBL/GenBank/DDBJ whole genome shotgun (WGS) entry which is preliminary data.</text>
</comment>
<protein>
    <submittedName>
        <fullName evidence="1">Uncharacterized protein</fullName>
    </submittedName>
</protein>
<proteinExistence type="predicted"/>
<dbReference type="RefSeq" id="WP_303539769.1">
    <property type="nucleotide sequence ID" value="NZ_JAUOTP010000001.1"/>
</dbReference>
<name>A0ABT8Y505_9SPHN</name>
<evidence type="ECO:0000313" key="2">
    <source>
        <dbReference type="Proteomes" id="UP001169764"/>
    </source>
</evidence>
<dbReference type="Proteomes" id="UP001169764">
    <property type="component" value="Unassembled WGS sequence"/>
</dbReference>